<reference evidence="1 2" key="1">
    <citation type="submission" date="2023-09" db="EMBL/GenBank/DDBJ databases">
        <authorList>
            <person name="Rey-Velasco X."/>
        </authorList>
    </citation>
    <scope>NUCLEOTIDE SEQUENCE [LARGE SCALE GENOMIC DNA]</scope>
    <source>
        <strain evidence="1 2">W345</strain>
    </source>
</reference>
<gene>
    <name evidence="1" type="ORF">RM530_18120</name>
</gene>
<evidence type="ECO:0000313" key="2">
    <source>
        <dbReference type="Proteomes" id="UP001254608"/>
    </source>
</evidence>
<name>A0ABU2WPL3_9GAMM</name>
<keyword evidence="2" id="KW-1185">Reference proteome</keyword>
<dbReference type="EMBL" id="JAVRIC010000045">
    <property type="protein sequence ID" value="MDT0499261.1"/>
    <property type="molecule type" value="Genomic_DNA"/>
</dbReference>
<accession>A0ABU2WPL3</accession>
<sequence length="98" mass="11253">MTKKASDYELSLHAEIRMQQRGIPPLAVELIVRHGRHRWTRGGARSFYFTKDKLSRARDHLPDPAYRSVEKALKSGYVIVSSEGTVITTGWQTSRLRK</sequence>
<protein>
    <recommendedName>
        <fullName evidence="3">DUF4258 domain-containing protein</fullName>
    </recommendedName>
</protein>
<evidence type="ECO:0008006" key="3">
    <source>
        <dbReference type="Google" id="ProtNLM"/>
    </source>
</evidence>
<evidence type="ECO:0000313" key="1">
    <source>
        <dbReference type="EMBL" id="MDT0499261.1"/>
    </source>
</evidence>
<comment type="caution">
    <text evidence="1">The sequence shown here is derived from an EMBL/GenBank/DDBJ whole genome shotgun (WGS) entry which is preliminary data.</text>
</comment>
<organism evidence="1 2">
    <name type="scientific">Banduia mediterranea</name>
    <dbReference type="NCBI Taxonomy" id="3075609"/>
    <lineage>
        <taxon>Bacteria</taxon>
        <taxon>Pseudomonadati</taxon>
        <taxon>Pseudomonadota</taxon>
        <taxon>Gammaproteobacteria</taxon>
        <taxon>Nevskiales</taxon>
        <taxon>Algiphilaceae</taxon>
        <taxon>Banduia</taxon>
    </lineage>
</organism>
<dbReference type="RefSeq" id="WP_311366671.1">
    <property type="nucleotide sequence ID" value="NZ_JAVRIC010000045.1"/>
</dbReference>
<dbReference type="Proteomes" id="UP001254608">
    <property type="component" value="Unassembled WGS sequence"/>
</dbReference>
<proteinExistence type="predicted"/>